<keyword evidence="7 10" id="KW-0472">Membrane</keyword>
<keyword evidence="2" id="KW-0813">Transport</keyword>
<dbReference type="GO" id="GO:0005886">
    <property type="term" value="C:plasma membrane"/>
    <property type="evidence" value="ECO:0007669"/>
    <property type="project" value="TreeGrafter"/>
</dbReference>
<evidence type="ECO:0000256" key="1">
    <source>
        <dbReference type="ARBA" id="ARBA00004141"/>
    </source>
</evidence>
<dbReference type="EMBL" id="ADBJ01000044">
    <property type="protein sequence ID" value="EFA76990.1"/>
    <property type="molecule type" value="Genomic_DNA"/>
</dbReference>
<dbReference type="GO" id="GO:0098719">
    <property type="term" value="P:sodium ion import across plasma membrane"/>
    <property type="evidence" value="ECO:0007669"/>
    <property type="project" value="TreeGrafter"/>
</dbReference>
<evidence type="ECO:0000256" key="2">
    <source>
        <dbReference type="ARBA" id="ARBA00022448"/>
    </source>
</evidence>
<dbReference type="InterPro" id="IPR006153">
    <property type="entry name" value="Cation/H_exchanger_TM"/>
</dbReference>
<keyword evidence="6" id="KW-0406">Ion transport</keyword>
<dbReference type="RefSeq" id="XP_020429121.1">
    <property type="nucleotide sequence ID" value="XM_020580534.1"/>
</dbReference>
<dbReference type="GO" id="GO:0051453">
    <property type="term" value="P:regulation of intracellular pH"/>
    <property type="evidence" value="ECO:0007669"/>
    <property type="project" value="TreeGrafter"/>
</dbReference>
<dbReference type="Proteomes" id="UP000001396">
    <property type="component" value="Unassembled WGS sequence"/>
</dbReference>
<accession>D3BNN9</accession>
<evidence type="ECO:0000256" key="7">
    <source>
        <dbReference type="ARBA" id="ARBA00023136"/>
    </source>
</evidence>
<feature type="transmembrane region" description="Helical" evidence="10">
    <location>
        <begin position="159"/>
        <end position="179"/>
    </location>
</feature>
<evidence type="ECO:0000256" key="3">
    <source>
        <dbReference type="ARBA" id="ARBA00022692"/>
    </source>
</evidence>
<feature type="transmembrane region" description="Helical" evidence="10">
    <location>
        <begin position="70"/>
        <end position="98"/>
    </location>
</feature>
<comment type="subcellular location">
    <subcellularLocation>
        <location evidence="1">Membrane</location>
        <topology evidence="1">Multi-pass membrane protein</topology>
    </subcellularLocation>
</comment>
<feature type="transmembrane region" description="Helical" evidence="10">
    <location>
        <begin position="225"/>
        <end position="244"/>
    </location>
</feature>
<evidence type="ECO:0000256" key="9">
    <source>
        <dbReference type="SAM" id="MobiDB-lite"/>
    </source>
</evidence>
<gene>
    <name evidence="12" type="ORF">PPL_09742</name>
</gene>
<dbReference type="InParanoid" id="D3BNN9"/>
<dbReference type="InterPro" id="IPR018422">
    <property type="entry name" value="Cation/H_exchanger_CPA1"/>
</dbReference>
<evidence type="ECO:0000313" key="13">
    <source>
        <dbReference type="Proteomes" id="UP000001396"/>
    </source>
</evidence>
<feature type="compositionally biased region" description="Polar residues" evidence="9">
    <location>
        <begin position="360"/>
        <end position="379"/>
    </location>
</feature>
<keyword evidence="3 10" id="KW-0812">Transmembrane</keyword>
<dbReference type="PANTHER" id="PTHR10110:SF187">
    <property type="entry name" value="SODIUM_HYDROGEN EXCHANGER"/>
    <property type="match status" value="1"/>
</dbReference>
<dbReference type="Pfam" id="PF00999">
    <property type="entry name" value="Na_H_Exchanger"/>
    <property type="match status" value="1"/>
</dbReference>
<proteinExistence type="predicted"/>
<comment type="caution">
    <text evidence="12">The sequence shown here is derived from an EMBL/GenBank/DDBJ whole genome shotgun (WGS) entry which is preliminary data.</text>
</comment>
<evidence type="ECO:0000256" key="8">
    <source>
        <dbReference type="ARBA" id="ARBA00023201"/>
    </source>
</evidence>
<dbReference type="PANTHER" id="PTHR10110">
    <property type="entry name" value="SODIUM/HYDROGEN EXCHANGER"/>
    <property type="match status" value="1"/>
</dbReference>
<dbReference type="GeneID" id="31365216"/>
<keyword evidence="4 10" id="KW-1133">Transmembrane helix</keyword>
<dbReference type="AlphaFoldDB" id="D3BNN9"/>
<feature type="transmembrane region" description="Helical" evidence="10">
    <location>
        <begin position="256"/>
        <end position="279"/>
    </location>
</feature>
<sequence length="395" mass="43540">MKLPIFDSLLFGSIACATDPVATLGIFKALDVDPKLYMIILGESILNDAVSIILVQAVNSYSLAEIWKPILLFFGVSIASVILGVLIALCVSLLLKWLNIGKYPAIETLFVILFAYISYLLADAISLSGILSTFFCGITFQQYGYNSLSSDSKHNCTQLLRMGSFVCETITFIYIGMSLPLHQFSFKLTFLIWAIIFIIVFRAAAVYPIIAVLNKLGLSSIPISIQTVVVLSGLRGAISFSLSMSDELTGDYRPEIQTAMLILVFFTIFVFGLTTYPALKAFKIKSSDTDISLDFIGKPLHIDSRFNNIGSLFSKLNEKYFQRWFTRNASAFSVRSEDLDIHIANSNVYQDISNNIEMDSVGSKSSSFGDESQPYETEQSPSSSNSSPSHIITGS</sequence>
<feature type="transmembrane region" description="Helical" evidence="10">
    <location>
        <begin position="191"/>
        <end position="213"/>
    </location>
</feature>
<dbReference type="GO" id="GO:0015385">
    <property type="term" value="F:sodium:proton antiporter activity"/>
    <property type="evidence" value="ECO:0007669"/>
    <property type="project" value="InterPro"/>
</dbReference>
<evidence type="ECO:0000313" key="12">
    <source>
        <dbReference type="EMBL" id="EFA76990.1"/>
    </source>
</evidence>
<evidence type="ECO:0000256" key="5">
    <source>
        <dbReference type="ARBA" id="ARBA00023053"/>
    </source>
</evidence>
<name>D3BNN9_HETP5</name>
<keyword evidence="5" id="KW-0915">Sodium</keyword>
<protein>
    <recommendedName>
        <fullName evidence="11">Cation/H+ exchanger transmembrane domain-containing protein</fullName>
    </recommendedName>
</protein>
<evidence type="ECO:0000256" key="4">
    <source>
        <dbReference type="ARBA" id="ARBA00022989"/>
    </source>
</evidence>
<evidence type="ECO:0000259" key="11">
    <source>
        <dbReference type="Pfam" id="PF00999"/>
    </source>
</evidence>
<reference evidence="12 13" key="1">
    <citation type="journal article" date="2011" name="Genome Res.">
        <title>Phylogeny-wide analysis of social amoeba genomes highlights ancient origins for complex intercellular communication.</title>
        <authorList>
            <person name="Heidel A.J."/>
            <person name="Lawal H.M."/>
            <person name="Felder M."/>
            <person name="Schilde C."/>
            <person name="Helps N.R."/>
            <person name="Tunggal B."/>
            <person name="Rivero F."/>
            <person name="John U."/>
            <person name="Schleicher M."/>
            <person name="Eichinger L."/>
            <person name="Platzer M."/>
            <person name="Noegel A.A."/>
            <person name="Schaap P."/>
            <person name="Gloeckner G."/>
        </authorList>
    </citation>
    <scope>NUCLEOTIDE SEQUENCE [LARGE SCALE GENOMIC DNA]</scope>
    <source>
        <strain evidence="13">ATCC 26659 / Pp 5 / PN500</strain>
    </source>
</reference>
<keyword evidence="8" id="KW-0739">Sodium transport</keyword>
<feature type="domain" description="Cation/H+ exchanger transmembrane" evidence="11">
    <location>
        <begin position="2"/>
        <end position="280"/>
    </location>
</feature>
<dbReference type="STRING" id="670386.D3BNN9"/>
<feature type="compositionally biased region" description="Low complexity" evidence="9">
    <location>
        <begin position="380"/>
        <end position="389"/>
    </location>
</feature>
<dbReference type="OMA" id="SHTINDY"/>
<feature type="region of interest" description="Disordered" evidence="9">
    <location>
        <begin position="360"/>
        <end position="395"/>
    </location>
</feature>
<organism evidence="12 13">
    <name type="scientific">Heterostelium pallidum (strain ATCC 26659 / Pp 5 / PN500)</name>
    <name type="common">Cellular slime mold</name>
    <name type="synonym">Polysphondylium pallidum</name>
    <dbReference type="NCBI Taxonomy" id="670386"/>
    <lineage>
        <taxon>Eukaryota</taxon>
        <taxon>Amoebozoa</taxon>
        <taxon>Evosea</taxon>
        <taxon>Eumycetozoa</taxon>
        <taxon>Dictyostelia</taxon>
        <taxon>Acytosteliales</taxon>
        <taxon>Acytosteliaceae</taxon>
        <taxon>Heterostelium</taxon>
    </lineage>
</organism>
<keyword evidence="13" id="KW-1185">Reference proteome</keyword>
<evidence type="ECO:0000256" key="6">
    <source>
        <dbReference type="ARBA" id="ARBA00023065"/>
    </source>
</evidence>
<feature type="transmembrane region" description="Helical" evidence="10">
    <location>
        <begin position="36"/>
        <end position="58"/>
    </location>
</feature>
<feature type="transmembrane region" description="Helical" evidence="10">
    <location>
        <begin position="110"/>
        <end position="138"/>
    </location>
</feature>
<dbReference type="GO" id="GO:0015386">
    <property type="term" value="F:potassium:proton antiporter activity"/>
    <property type="evidence" value="ECO:0007669"/>
    <property type="project" value="TreeGrafter"/>
</dbReference>
<evidence type="ECO:0000256" key="10">
    <source>
        <dbReference type="SAM" id="Phobius"/>
    </source>
</evidence>
<dbReference type="Gene3D" id="6.10.140.1330">
    <property type="match status" value="1"/>
</dbReference>